<evidence type="ECO:0000256" key="1">
    <source>
        <dbReference type="SAM" id="MobiDB-lite"/>
    </source>
</evidence>
<feature type="compositionally biased region" description="Low complexity" evidence="1">
    <location>
        <begin position="277"/>
        <end position="296"/>
    </location>
</feature>
<dbReference type="Proteomes" id="UP001232725">
    <property type="component" value="Unassembled WGS sequence"/>
</dbReference>
<name>A0ABT9ILW5_9MICC</name>
<dbReference type="EMBL" id="JAVALS010000002">
    <property type="protein sequence ID" value="MDP5226578.1"/>
    <property type="molecule type" value="Genomic_DNA"/>
</dbReference>
<evidence type="ECO:0000313" key="2">
    <source>
        <dbReference type="EMBL" id="MDP5226578.1"/>
    </source>
</evidence>
<evidence type="ECO:0000313" key="3">
    <source>
        <dbReference type="Proteomes" id="UP001232725"/>
    </source>
</evidence>
<reference evidence="2 3" key="1">
    <citation type="submission" date="2023-08" db="EMBL/GenBank/DDBJ databases">
        <title>Arthrobacter horti sp. nov., isolated from forest soil.</title>
        <authorList>
            <person name="Park M."/>
        </authorList>
    </citation>
    <scope>NUCLEOTIDE SEQUENCE [LARGE SCALE GENOMIC DNA]</scope>
    <source>
        <strain evidence="2 3">YJM1</strain>
    </source>
</reference>
<keyword evidence="3" id="KW-1185">Reference proteome</keyword>
<accession>A0ABT9ILW5</accession>
<dbReference type="SUPFAM" id="SSF56059">
    <property type="entry name" value="Glutathione synthetase ATP-binding domain-like"/>
    <property type="match status" value="1"/>
</dbReference>
<organism evidence="2 3">
    <name type="scientific">Arthrobacter horti</name>
    <dbReference type="NCBI Taxonomy" id="3068273"/>
    <lineage>
        <taxon>Bacteria</taxon>
        <taxon>Bacillati</taxon>
        <taxon>Actinomycetota</taxon>
        <taxon>Actinomycetes</taxon>
        <taxon>Micrococcales</taxon>
        <taxon>Micrococcaceae</taxon>
        <taxon>Arthrobacter</taxon>
    </lineage>
</organism>
<protein>
    <submittedName>
        <fullName evidence="2">Uncharacterized protein</fullName>
    </submittedName>
</protein>
<sequence length="308" mass="32668">MAHNICQDCNPPCVLTRLVPCQDLAMWDWASHPGKSAQRPSRGTALMLRDRYLRLNALDEHGLPVTGFALPTEFASPGEAAQALDGPFVARPRAERRVQELPDLHFDDDDALAASRWRGLDHRWLLQADRPAAGLQSVVQRGPGVDGGLLRFHGGVPQDGLHGSAARRIPGPCPPEVASLVEAVVDALGVTGAAVVVLSSGAGRGTEVVDVHAHLGFHCVDSERFPAAMEGARPPGVEELRDAGSPGWLRTPFPEDPGFAPPDPWSRTEEGHPSGRASTTATTASATAPANAPASALRLFGRTFARRG</sequence>
<proteinExistence type="predicted"/>
<feature type="region of interest" description="Disordered" evidence="1">
    <location>
        <begin position="240"/>
        <end position="297"/>
    </location>
</feature>
<dbReference type="RefSeq" id="WP_305995621.1">
    <property type="nucleotide sequence ID" value="NZ_JAVALS010000002.1"/>
</dbReference>
<comment type="caution">
    <text evidence="2">The sequence shown here is derived from an EMBL/GenBank/DDBJ whole genome shotgun (WGS) entry which is preliminary data.</text>
</comment>
<gene>
    <name evidence="2" type="ORF">Q9R02_05350</name>
</gene>